<evidence type="ECO:0000313" key="2">
    <source>
        <dbReference type="Proteomes" id="UP000032668"/>
    </source>
</evidence>
<protein>
    <recommendedName>
        <fullName evidence="3">Transposase</fullName>
    </recommendedName>
</protein>
<evidence type="ECO:0008006" key="3">
    <source>
        <dbReference type="Google" id="ProtNLM"/>
    </source>
</evidence>
<organism evidence="1 2">
    <name type="scientific">Acidocella aminolytica 101 = DSM 11237</name>
    <dbReference type="NCBI Taxonomy" id="1120923"/>
    <lineage>
        <taxon>Bacteria</taxon>
        <taxon>Pseudomonadati</taxon>
        <taxon>Pseudomonadota</taxon>
        <taxon>Alphaproteobacteria</taxon>
        <taxon>Acetobacterales</taxon>
        <taxon>Acidocellaceae</taxon>
        <taxon>Acidocella</taxon>
    </lineage>
</organism>
<comment type="caution">
    <text evidence="1">The sequence shown here is derived from an EMBL/GenBank/DDBJ whole genome shotgun (WGS) entry which is preliminary data.</text>
</comment>
<sequence length="122" mass="13685">MPKITERGYPAAEVSQRLGVSQHSRCAWKRQLAKVVRGDTGEDAEIRQLQRELPQVTEKHDIGKGHRVFGSGGKVRNAFIAAHHDQFQVRSMCRGLHIQPNGFCFAEEPGEPAPRKTLNTRS</sequence>
<gene>
    <name evidence="1" type="ORF">Aam_012_018</name>
</gene>
<dbReference type="AlphaFoldDB" id="A0A0D6PDN1"/>
<proteinExistence type="predicted"/>
<dbReference type="STRING" id="1120923.SAMN02746095_02145"/>
<name>A0A0D6PDN1_9PROT</name>
<dbReference type="Proteomes" id="UP000032668">
    <property type="component" value="Unassembled WGS sequence"/>
</dbReference>
<evidence type="ECO:0000313" key="1">
    <source>
        <dbReference type="EMBL" id="GAN78974.1"/>
    </source>
</evidence>
<reference evidence="1 2" key="1">
    <citation type="submission" date="2012-11" db="EMBL/GenBank/DDBJ databases">
        <title>Whole genome sequence of Acidocella aminolytica 101 = DSM 11237.</title>
        <authorList>
            <person name="Azuma Y."/>
            <person name="Higashiura N."/>
            <person name="Hirakawa H."/>
            <person name="Matsushita K."/>
        </authorList>
    </citation>
    <scope>NUCLEOTIDE SEQUENCE [LARGE SCALE GENOMIC DNA]</scope>
    <source>
        <strain evidence="2">101 / DSM 11237</strain>
    </source>
</reference>
<accession>A0A0D6PDN1</accession>
<dbReference type="SUPFAM" id="SSF46689">
    <property type="entry name" value="Homeodomain-like"/>
    <property type="match status" value="1"/>
</dbReference>
<dbReference type="InterPro" id="IPR009057">
    <property type="entry name" value="Homeodomain-like_sf"/>
</dbReference>
<keyword evidence="2" id="KW-1185">Reference proteome</keyword>
<dbReference type="EMBL" id="BANC01000012">
    <property type="protein sequence ID" value="GAN78974.1"/>
    <property type="molecule type" value="Genomic_DNA"/>
</dbReference>